<proteinExistence type="predicted"/>
<protein>
    <recommendedName>
        <fullName evidence="3">Nidogen G2 beta-barrel domain-containing protein</fullName>
    </recommendedName>
</protein>
<evidence type="ECO:0008006" key="3">
    <source>
        <dbReference type="Google" id="ProtNLM"/>
    </source>
</evidence>
<dbReference type="Proteomes" id="UP000053760">
    <property type="component" value="Unassembled WGS sequence"/>
</dbReference>
<sequence length="34" mass="3871">RVVRHWNRLPREVVDAPSLEVFKARLDGALGSLI</sequence>
<name>A0A091G862_CUCCA</name>
<evidence type="ECO:0000313" key="2">
    <source>
        <dbReference type="Proteomes" id="UP000053760"/>
    </source>
</evidence>
<evidence type="ECO:0000313" key="1">
    <source>
        <dbReference type="EMBL" id="KFO77344.1"/>
    </source>
</evidence>
<keyword evidence="2" id="KW-1185">Reference proteome</keyword>
<reference evidence="1 2" key="1">
    <citation type="submission" date="2014-04" db="EMBL/GenBank/DDBJ databases">
        <title>Genome evolution of avian class.</title>
        <authorList>
            <person name="Zhang G."/>
            <person name="Li C."/>
        </authorList>
    </citation>
    <scope>NUCLEOTIDE SEQUENCE [LARGE SCALE GENOMIC DNA]</scope>
    <source>
        <strain evidence="1">BGI_N303</strain>
    </source>
</reference>
<dbReference type="AlphaFoldDB" id="A0A091G862"/>
<feature type="non-terminal residue" evidence="1">
    <location>
        <position position="34"/>
    </location>
</feature>
<feature type="non-terminal residue" evidence="1">
    <location>
        <position position="1"/>
    </location>
</feature>
<organism evidence="1 2">
    <name type="scientific">Cuculus canorus</name>
    <name type="common">Common cuckoo</name>
    <dbReference type="NCBI Taxonomy" id="55661"/>
    <lineage>
        <taxon>Eukaryota</taxon>
        <taxon>Metazoa</taxon>
        <taxon>Chordata</taxon>
        <taxon>Craniata</taxon>
        <taxon>Vertebrata</taxon>
        <taxon>Euteleostomi</taxon>
        <taxon>Archelosauria</taxon>
        <taxon>Archosauria</taxon>
        <taxon>Dinosauria</taxon>
        <taxon>Saurischia</taxon>
        <taxon>Theropoda</taxon>
        <taxon>Coelurosauria</taxon>
        <taxon>Aves</taxon>
        <taxon>Neognathae</taxon>
        <taxon>Neoaves</taxon>
        <taxon>Otidimorphae</taxon>
        <taxon>Cuculiformes</taxon>
        <taxon>Cuculidae</taxon>
        <taxon>Cuculus</taxon>
    </lineage>
</organism>
<dbReference type="EMBL" id="KL447816">
    <property type="protein sequence ID" value="KFO77344.1"/>
    <property type="molecule type" value="Genomic_DNA"/>
</dbReference>
<gene>
    <name evidence="1" type="ORF">N303_01507</name>
</gene>
<accession>A0A091G862</accession>